<dbReference type="EMBL" id="PDEQ01000001">
    <property type="protein sequence ID" value="PEN14805.1"/>
    <property type="molecule type" value="Genomic_DNA"/>
</dbReference>
<comment type="similarity">
    <text evidence="1">Belongs to the 'phage' integrase family.</text>
</comment>
<evidence type="ECO:0000256" key="4">
    <source>
        <dbReference type="SAM" id="MobiDB-lite"/>
    </source>
</evidence>
<organism evidence="6 7">
    <name type="scientific">Longibacter salinarum</name>
    <dbReference type="NCBI Taxonomy" id="1850348"/>
    <lineage>
        <taxon>Bacteria</taxon>
        <taxon>Pseudomonadati</taxon>
        <taxon>Rhodothermota</taxon>
        <taxon>Rhodothermia</taxon>
        <taxon>Rhodothermales</taxon>
        <taxon>Salisaetaceae</taxon>
        <taxon>Longibacter</taxon>
    </lineage>
</organism>
<feature type="domain" description="Tyr recombinase" evidence="5">
    <location>
        <begin position="79"/>
        <end position="251"/>
    </location>
</feature>
<proteinExistence type="inferred from homology"/>
<dbReference type="GO" id="GO:0015074">
    <property type="term" value="P:DNA integration"/>
    <property type="evidence" value="ECO:0007669"/>
    <property type="project" value="InterPro"/>
</dbReference>
<dbReference type="PROSITE" id="PS51898">
    <property type="entry name" value="TYR_RECOMBINASE"/>
    <property type="match status" value="1"/>
</dbReference>
<evidence type="ECO:0000256" key="1">
    <source>
        <dbReference type="ARBA" id="ARBA00008857"/>
    </source>
</evidence>
<dbReference type="InterPro" id="IPR011010">
    <property type="entry name" value="DNA_brk_join_enz"/>
</dbReference>
<dbReference type="PANTHER" id="PTHR30349">
    <property type="entry name" value="PHAGE INTEGRASE-RELATED"/>
    <property type="match status" value="1"/>
</dbReference>
<dbReference type="GO" id="GO:0003677">
    <property type="term" value="F:DNA binding"/>
    <property type="evidence" value="ECO:0007669"/>
    <property type="project" value="UniProtKB-KW"/>
</dbReference>
<dbReference type="SUPFAM" id="SSF56349">
    <property type="entry name" value="DNA breaking-rejoining enzymes"/>
    <property type="match status" value="1"/>
</dbReference>
<comment type="caution">
    <text evidence="6">The sequence shown here is derived from an EMBL/GenBank/DDBJ whole genome shotgun (WGS) entry which is preliminary data.</text>
</comment>
<dbReference type="Gene3D" id="1.10.443.10">
    <property type="entry name" value="Intergrase catalytic core"/>
    <property type="match status" value="1"/>
</dbReference>
<dbReference type="AlphaFoldDB" id="A0A2A8D1J3"/>
<dbReference type="Pfam" id="PF00589">
    <property type="entry name" value="Phage_integrase"/>
    <property type="match status" value="1"/>
</dbReference>
<evidence type="ECO:0000313" key="6">
    <source>
        <dbReference type="EMBL" id="PEN14805.1"/>
    </source>
</evidence>
<dbReference type="GO" id="GO:0006310">
    <property type="term" value="P:DNA recombination"/>
    <property type="evidence" value="ECO:0007669"/>
    <property type="project" value="UniProtKB-KW"/>
</dbReference>
<dbReference type="InterPro" id="IPR050090">
    <property type="entry name" value="Tyrosine_recombinase_XerCD"/>
</dbReference>
<gene>
    <name evidence="6" type="ORF">CRI94_00475</name>
</gene>
<keyword evidence="2" id="KW-0238">DNA-binding</keyword>
<protein>
    <submittedName>
        <fullName evidence="6">Integrase</fullName>
    </submittedName>
</protein>
<feature type="compositionally biased region" description="Basic and acidic residues" evidence="4">
    <location>
        <begin position="19"/>
        <end position="40"/>
    </location>
</feature>
<reference evidence="6 7" key="1">
    <citation type="submission" date="2017-10" db="EMBL/GenBank/DDBJ databases">
        <title>Draft genome of Longibacter Salinarum.</title>
        <authorList>
            <person name="Goh K.M."/>
            <person name="Shamsir M.S."/>
            <person name="Lim S.W."/>
        </authorList>
    </citation>
    <scope>NUCLEOTIDE SEQUENCE [LARGE SCALE GENOMIC DNA]</scope>
    <source>
        <strain evidence="6 7">KCTC 52045</strain>
    </source>
</reference>
<evidence type="ECO:0000313" key="7">
    <source>
        <dbReference type="Proteomes" id="UP000220102"/>
    </source>
</evidence>
<evidence type="ECO:0000256" key="2">
    <source>
        <dbReference type="ARBA" id="ARBA00023125"/>
    </source>
</evidence>
<accession>A0A2A8D1J3</accession>
<dbReference type="OrthoDB" id="9801717at2"/>
<evidence type="ECO:0000259" key="5">
    <source>
        <dbReference type="PROSITE" id="PS51898"/>
    </source>
</evidence>
<keyword evidence="7" id="KW-1185">Reference proteome</keyword>
<dbReference type="PANTHER" id="PTHR30349:SF41">
    <property type="entry name" value="INTEGRASE_RECOMBINASE PROTEIN MJ0367-RELATED"/>
    <property type="match status" value="1"/>
</dbReference>
<feature type="region of interest" description="Disordered" evidence="4">
    <location>
        <begin position="1"/>
        <end position="40"/>
    </location>
</feature>
<name>A0A2A8D1J3_9BACT</name>
<keyword evidence="3" id="KW-0233">DNA recombination</keyword>
<sequence>MARARLSHSPLPPSPDSSSRSHSDNDRPGKGHSDHNRQADIRRVAKILRDGGYTYDRSKHLIAEPRKEVSLTPSKRKKGSVDRLTGEEIDRLLTAAYEKSARQGLMLRTLLETGMRVSFFAKLTAEQIAFREKEIRVRGRGGKARDIPILQSLVNELRLHLGNRRTGYVFPSPRGGHYSSRRIQQIVKERAKDAEITKRFYPHLLRHTVAKRLADEGMPENLLQKFLGHENAQTTQVYYEPSRAQVKQAFEDAMD</sequence>
<dbReference type="Proteomes" id="UP000220102">
    <property type="component" value="Unassembled WGS sequence"/>
</dbReference>
<dbReference type="InterPro" id="IPR013762">
    <property type="entry name" value="Integrase-like_cat_sf"/>
</dbReference>
<evidence type="ECO:0000256" key="3">
    <source>
        <dbReference type="ARBA" id="ARBA00023172"/>
    </source>
</evidence>
<dbReference type="InterPro" id="IPR002104">
    <property type="entry name" value="Integrase_catalytic"/>
</dbReference>